<dbReference type="GO" id="GO:0006302">
    <property type="term" value="P:double-strand break repair"/>
    <property type="evidence" value="ECO:0007669"/>
    <property type="project" value="TreeGrafter"/>
</dbReference>
<evidence type="ECO:0000313" key="6">
    <source>
        <dbReference type="EMBL" id="CCB85663.1"/>
    </source>
</evidence>
<dbReference type="GO" id="GO:0043590">
    <property type="term" value="C:bacterial nucleoid"/>
    <property type="evidence" value="ECO:0007669"/>
    <property type="project" value="TreeGrafter"/>
</dbReference>
<accession>F8KXT3</accession>
<proteinExistence type="inferred from homology"/>
<dbReference type="eggNOG" id="COG1381">
    <property type="taxonomic scope" value="Bacteria"/>
</dbReference>
<comment type="similarity">
    <text evidence="4">Belongs to the RecO family.</text>
</comment>
<dbReference type="InterPro" id="IPR022572">
    <property type="entry name" value="DNA_rep/recomb_RecO_N"/>
</dbReference>
<dbReference type="STRING" id="765952.PUV_07130"/>
<dbReference type="Proteomes" id="UP000000495">
    <property type="component" value="Chromosome"/>
</dbReference>
<keyword evidence="7" id="KW-1185">Reference proteome</keyword>
<feature type="domain" description="DNA replication/recombination mediator RecO N-terminal" evidence="5">
    <location>
        <begin position="1"/>
        <end position="77"/>
    </location>
</feature>
<gene>
    <name evidence="4 6" type="primary">recO</name>
    <name evidence="6" type="ordered locus">PUV_07130</name>
</gene>
<dbReference type="Pfam" id="PF11967">
    <property type="entry name" value="RecO_N"/>
    <property type="match status" value="1"/>
</dbReference>
<dbReference type="OrthoDB" id="9797083at2"/>
<dbReference type="EMBL" id="FR872580">
    <property type="protein sequence ID" value="CCB85663.1"/>
    <property type="molecule type" value="Genomic_DNA"/>
</dbReference>
<dbReference type="InterPro" id="IPR003717">
    <property type="entry name" value="RecO"/>
</dbReference>
<evidence type="ECO:0000256" key="2">
    <source>
        <dbReference type="ARBA" id="ARBA00023172"/>
    </source>
</evidence>
<reference key="1">
    <citation type="journal article" date="2011" name="Mol. Biol. Evol.">
        <title>Unity in variety -- the pan-genome of the Chlamydiae.</title>
        <authorList>
            <person name="Collingro A."/>
            <person name="Tischler P."/>
            <person name="Weinmaier T."/>
            <person name="Penz T."/>
            <person name="Heinz E."/>
            <person name="Brunham R.C."/>
            <person name="Read T.D."/>
            <person name="Bavoil P.M."/>
            <person name="Sachse K."/>
            <person name="Kahane S."/>
            <person name="Friedman M.G."/>
            <person name="Rattei T."/>
            <person name="Myers G.S.A."/>
            <person name="Horn M."/>
        </authorList>
    </citation>
    <scope>NUCLEOTIDE SEQUENCE</scope>
    <source>
        <strain>UV7</strain>
    </source>
</reference>
<dbReference type="AlphaFoldDB" id="F8KXT3"/>
<evidence type="ECO:0000256" key="3">
    <source>
        <dbReference type="ARBA" id="ARBA00023204"/>
    </source>
</evidence>
<name>F8KXT3_PARAV</name>
<evidence type="ECO:0000256" key="4">
    <source>
        <dbReference type="HAMAP-Rule" id="MF_00201"/>
    </source>
</evidence>
<dbReference type="NCBIfam" id="TIGR00613">
    <property type="entry name" value="reco"/>
    <property type="match status" value="1"/>
</dbReference>
<dbReference type="HAMAP" id="MF_00201">
    <property type="entry name" value="RecO"/>
    <property type="match status" value="1"/>
</dbReference>
<reference evidence="6 7" key="2">
    <citation type="journal article" date="2011" name="Mol. Biol. Evol.">
        <title>Unity in variety--the pan-genome of the Chlamydiae.</title>
        <authorList>
            <person name="Collingro A."/>
            <person name="Tischler P."/>
            <person name="Weinmaier T."/>
            <person name="Penz T."/>
            <person name="Heinz E."/>
            <person name="Brunham R.C."/>
            <person name="Read T.D."/>
            <person name="Bavoil P.M."/>
            <person name="Sachse K."/>
            <person name="Kahane S."/>
            <person name="Friedman M.G."/>
            <person name="Rattei T."/>
            <person name="Myers G.S."/>
            <person name="Horn M."/>
        </authorList>
    </citation>
    <scope>NUCLEOTIDE SEQUENCE [LARGE SCALE GENOMIC DNA]</scope>
    <source>
        <strain evidence="7">UV7</strain>
    </source>
</reference>
<dbReference type="Pfam" id="PF02565">
    <property type="entry name" value="RecO_C"/>
    <property type="match status" value="1"/>
</dbReference>
<protein>
    <recommendedName>
        <fullName evidence="4">DNA repair protein RecO</fullName>
    </recommendedName>
    <alternativeName>
        <fullName evidence="4">Recombination protein O</fullName>
    </alternativeName>
</protein>
<dbReference type="PANTHER" id="PTHR33991:SF1">
    <property type="entry name" value="DNA REPAIR PROTEIN RECO"/>
    <property type="match status" value="1"/>
</dbReference>
<evidence type="ECO:0000259" key="5">
    <source>
        <dbReference type="Pfam" id="PF11967"/>
    </source>
</evidence>
<keyword evidence="3 4" id="KW-0234">DNA repair</keyword>
<dbReference type="RefSeq" id="WP_006342340.1">
    <property type="nucleotide sequence ID" value="NC_015702.1"/>
</dbReference>
<keyword evidence="1 4" id="KW-0227">DNA damage</keyword>
<evidence type="ECO:0000313" key="7">
    <source>
        <dbReference type="Proteomes" id="UP000000495"/>
    </source>
</evidence>
<dbReference type="SUPFAM" id="SSF57863">
    <property type="entry name" value="ArfGap/RecO-like zinc finger"/>
    <property type="match status" value="1"/>
</dbReference>
<comment type="function">
    <text evidence="4">Involved in DNA repair and RecF pathway recombination.</text>
</comment>
<dbReference type="PANTHER" id="PTHR33991">
    <property type="entry name" value="DNA REPAIR PROTEIN RECO"/>
    <property type="match status" value="1"/>
</dbReference>
<dbReference type="GO" id="GO:0006310">
    <property type="term" value="P:DNA recombination"/>
    <property type="evidence" value="ECO:0007669"/>
    <property type="project" value="UniProtKB-UniRule"/>
</dbReference>
<sequence>MNEFKVEGLILKMLPYGEGNHILNVFSKENGLISLFVKKQKKISHFLISPLTHAEFVLRPGKGELYPCEEISPLSSFLKIREKIESFEAAFHILNALTLSQYPHKSGPYLYDLLIRYLHEIPSSPNAQNLATSFLLKTLRHEGIFGLSEVCTTCQTLLGNTCYAYGGESYCFDHSPSHAFALSPEELHSLLFLAFCRILPDISHHIAPLLLHKKVHDLFHLSFHA</sequence>
<dbReference type="SUPFAM" id="SSF50249">
    <property type="entry name" value="Nucleic acid-binding proteins"/>
    <property type="match status" value="1"/>
</dbReference>
<dbReference type="KEGG" id="puv:PUV_07130"/>
<keyword evidence="2 4" id="KW-0233">DNA recombination</keyword>
<dbReference type="Gene3D" id="2.40.50.140">
    <property type="entry name" value="Nucleic acid-binding proteins"/>
    <property type="match status" value="1"/>
</dbReference>
<organism evidence="6 7">
    <name type="scientific">Parachlamydia acanthamoebae (strain UV7)</name>
    <dbReference type="NCBI Taxonomy" id="765952"/>
    <lineage>
        <taxon>Bacteria</taxon>
        <taxon>Pseudomonadati</taxon>
        <taxon>Chlamydiota</taxon>
        <taxon>Chlamydiia</taxon>
        <taxon>Parachlamydiales</taxon>
        <taxon>Parachlamydiaceae</taxon>
        <taxon>Parachlamydia</taxon>
    </lineage>
</organism>
<dbReference type="HOGENOM" id="CLU_104605_0_0_0"/>
<evidence type="ECO:0000256" key="1">
    <source>
        <dbReference type="ARBA" id="ARBA00022763"/>
    </source>
</evidence>
<dbReference type="InterPro" id="IPR037278">
    <property type="entry name" value="ARFGAP/RecO"/>
</dbReference>
<dbReference type="InterPro" id="IPR012340">
    <property type="entry name" value="NA-bd_OB-fold"/>
</dbReference>